<keyword evidence="2" id="KW-1185">Reference proteome</keyword>
<dbReference type="EMBL" id="CM023478">
    <property type="protein sequence ID" value="KAH7934028.1"/>
    <property type="molecule type" value="Genomic_DNA"/>
</dbReference>
<organism evidence="1 2">
    <name type="scientific">Dermacentor silvarum</name>
    <name type="common">Tick</name>
    <dbReference type="NCBI Taxonomy" id="543639"/>
    <lineage>
        <taxon>Eukaryota</taxon>
        <taxon>Metazoa</taxon>
        <taxon>Ecdysozoa</taxon>
        <taxon>Arthropoda</taxon>
        <taxon>Chelicerata</taxon>
        <taxon>Arachnida</taxon>
        <taxon>Acari</taxon>
        <taxon>Parasitiformes</taxon>
        <taxon>Ixodida</taxon>
        <taxon>Ixodoidea</taxon>
        <taxon>Ixodidae</taxon>
        <taxon>Rhipicephalinae</taxon>
        <taxon>Dermacentor</taxon>
    </lineage>
</organism>
<dbReference type="Proteomes" id="UP000821865">
    <property type="component" value="Chromosome 9"/>
</dbReference>
<evidence type="ECO:0000313" key="2">
    <source>
        <dbReference type="Proteomes" id="UP000821865"/>
    </source>
</evidence>
<protein>
    <submittedName>
        <fullName evidence="1">Uncharacterized protein</fullName>
    </submittedName>
</protein>
<comment type="caution">
    <text evidence="1">The sequence shown here is derived from an EMBL/GenBank/DDBJ whole genome shotgun (WGS) entry which is preliminary data.</text>
</comment>
<gene>
    <name evidence="1" type="ORF">HPB49_020658</name>
</gene>
<reference evidence="1" key="1">
    <citation type="submission" date="2020-05" db="EMBL/GenBank/DDBJ databases">
        <title>Large-scale comparative analyses of tick genomes elucidate their genetic diversity and vector capacities.</title>
        <authorList>
            <person name="Jia N."/>
            <person name="Wang J."/>
            <person name="Shi W."/>
            <person name="Du L."/>
            <person name="Sun Y."/>
            <person name="Zhan W."/>
            <person name="Jiang J."/>
            <person name="Wang Q."/>
            <person name="Zhang B."/>
            <person name="Ji P."/>
            <person name="Sakyi L.B."/>
            <person name="Cui X."/>
            <person name="Yuan T."/>
            <person name="Jiang B."/>
            <person name="Yang W."/>
            <person name="Lam T.T.-Y."/>
            <person name="Chang Q."/>
            <person name="Ding S."/>
            <person name="Wang X."/>
            <person name="Zhu J."/>
            <person name="Ruan X."/>
            <person name="Zhao L."/>
            <person name="Wei J."/>
            <person name="Que T."/>
            <person name="Du C."/>
            <person name="Cheng J."/>
            <person name="Dai P."/>
            <person name="Han X."/>
            <person name="Huang E."/>
            <person name="Gao Y."/>
            <person name="Liu J."/>
            <person name="Shao H."/>
            <person name="Ye R."/>
            <person name="Li L."/>
            <person name="Wei W."/>
            <person name="Wang X."/>
            <person name="Wang C."/>
            <person name="Yang T."/>
            <person name="Huo Q."/>
            <person name="Li W."/>
            <person name="Guo W."/>
            <person name="Chen H."/>
            <person name="Zhou L."/>
            <person name="Ni X."/>
            <person name="Tian J."/>
            <person name="Zhou Y."/>
            <person name="Sheng Y."/>
            <person name="Liu T."/>
            <person name="Pan Y."/>
            <person name="Xia L."/>
            <person name="Li J."/>
            <person name="Zhao F."/>
            <person name="Cao W."/>
        </authorList>
    </citation>
    <scope>NUCLEOTIDE SEQUENCE</scope>
    <source>
        <strain evidence="1">Dsil-2018</strain>
    </source>
</reference>
<sequence>MDLFLPQRLAGVGLRTSESFDCEEGFGHGPFQKRMLLLVLLGTFSKPLAGFNISAADWKNIAIPTEADGRSSRCRVYKRCKPPTEPGNSVEHGKGGAGPAGSDWWYGRCFLSERELQDTNDTRDAPCEVWDYDVRMAETSAVSYWNMVCHRRLVPAALVTLQNAGAVISLILAGAFVDYVDRRAMLLGSSVAVVTCTACTFQVLFMAVMGLALCVVWILIGKPVGIDWRLKQVICLAPTALLLPALFTARESPRWLVAKGRLDEA</sequence>
<proteinExistence type="predicted"/>
<evidence type="ECO:0000313" key="1">
    <source>
        <dbReference type="EMBL" id="KAH7934028.1"/>
    </source>
</evidence>
<name>A0ACB8C5B4_DERSI</name>
<accession>A0ACB8C5B4</accession>